<comment type="subcellular location">
    <subcellularLocation>
        <location evidence="1">Membrane</location>
        <topology evidence="1">Multi-pass membrane protein</topology>
    </subcellularLocation>
</comment>
<dbReference type="Gene3D" id="6.10.110.10">
    <property type="match status" value="1"/>
</dbReference>
<organism evidence="7 8">
    <name type="scientific">Laccaria amethystina LaAM-08-1</name>
    <dbReference type="NCBI Taxonomy" id="1095629"/>
    <lineage>
        <taxon>Eukaryota</taxon>
        <taxon>Fungi</taxon>
        <taxon>Dikarya</taxon>
        <taxon>Basidiomycota</taxon>
        <taxon>Agaricomycotina</taxon>
        <taxon>Agaricomycetes</taxon>
        <taxon>Agaricomycetidae</taxon>
        <taxon>Agaricales</taxon>
        <taxon>Agaricineae</taxon>
        <taxon>Hydnangiaceae</taxon>
        <taxon>Laccaria</taxon>
    </lineage>
</organism>
<reference evidence="7 8" key="1">
    <citation type="submission" date="2014-04" db="EMBL/GenBank/DDBJ databases">
        <authorList>
            <consortium name="DOE Joint Genome Institute"/>
            <person name="Kuo A."/>
            <person name="Kohler A."/>
            <person name="Nagy L.G."/>
            <person name="Floudas D."/>
            <person name="Copeland A."/>
            <person name="Barry K.W."/>
            <person name="Cichocki N."/>
            <person name="Veneault-Fourrey C."/>
            <person name="LaButti K."/>
            <person name="Lindquist E.A."/>
            <person name="Lipzen A."/>
            <person name="Lundell T."/>
            <person name="Morin E."/>
            <person name="Murat C."/>
            <person name="Sun H."/>
            <person name="Tunlid A."/>
            <person name="Henrissat B."/>
            <person name="Grigoriev I.V."/>
            <person name="Hibbett D.S."/>
            <person name="Martin F."/>
            <person name="Nordberg H.P."/>
            <person name="Cantor M.N."/>
            <person name="Hua S.X."/>
        </authorList>
    </citation>
    <scope>NUCLEOTIDE SEQUENCE [LARGE SCALE GENOMIC DNA]</scope>
    <source>
        <strain evidence="7 8">LaAM-08-1</strain>
    </source>
</reference>
<dbReference type="EMBL" id="KN838558">
    <property type="protein sequence ID" value="KIK05737.1"/>
    <property type="molecule type" value="Genomic_DNA"/>
</dbReference>
<dbReference type="HOGENOM" id="CLU_1749794_0_0_1"/>
<sequence>MPGPTIQQICITVPTVEGLRQGAEVFHREIVLKHPFLLASGLVLLAYYPKSPFMVVYYVVYGIPKAIIVGLLHCLGFGSEGVRQGSYAARHQSRVYGGYIPRDSTFSAYQSYGALDGGGESERGGEEQCGSFWSAVGWGFMITAVVVLVRSIGGKQLQ</sequence>
<feature type="transmembrane region" description="Helical" evidence="6">
    <location>
        <begin position="132"/>
        <end position="152"/>
    </location>
</feature>
<reference evidence="8" key="2">
    <citation type="submission" date="2015-01" db="EMBL/GenBank/DDBJ databases">
        <title>Evolutionary Origins and Diversification of the Mycorrhizal Mutualists.</title>
        <authorList>
            <consortium name="DOE Joint Genome Institute"/>
            <consortium name="Mycorrhizal Genomics Consortium"/>
            <person name="Kohler A."/>
            <person name="Kuo A."/>
            <person name="Nagy L.G."/>
            <person name="Floudas D."/>
            <person name="Copeland A."/>
            <person name="Barry K.W."/>
            <person name="Cichocki N."/>
            <person name="Veneault-Fourrey C."/>
            <person name="LaButti K."/>
            <person name="Lindquist E.A."/>
            <person name="Lipzen A."/>
            <person name="Lundell T."/>
            <person name="Morin E."/>
            <person name="Murat C."/>
            <person name="Riley R."/>
            <person name="Ohm R."/>
            <person name="Sun H."/>
            <person name="Tunlid A."/>
            <person name="Henrissat B."/>
            <person name="Grigoriev I.V."/>
            <person name="Hibbett D.S."/>
            <person name="Martin F."/>
        </authorList>
    </citation>
    <scope>NUCLEOTIDE SEQUENCE [LARGE SCALE GENOMIC DNA]</scope>
    <source>
        <strain evidence="8">LaAM-08-1</strain>
    </source>
</reference>
<dbReference type="InterPro" id="IPR038213">
    <property type="entry name" value="IFI6/IFI27-like_sf"/>
</dbReference>
<evidence type="ECO:0000313" key="8">
    <source>
        <dbReference type="Proteomes" id="UP000054477"/>
    </source>
</evidence>
<keyword evidence="8" id="KW-1185">Reference proteome</keyword>
<dbReference type="Proteomes" id="UP000054477">
    <property type="component" value="Unassembled WGS sequence"/>
</dbReference>
<name>A0A0C9Y679_9AGAR</name>
<evidence type="ECO:0000256" key="1">
    <source>
        <dbReference type="ARBA" id="ARBA00004141"/>
    </source>
</evidence>
<keyword evidence="5 6" id="KW-0472">Membrane</keyword>
<evidence type="ECO:0000313" key="7">
    <source>
        <dbReference type="EMBL" id="KIK05737.1"/>
    </source>
</evidence>
<dbReference type="GO" id="GO:0016020">
    <property type="term" value="C:membrane"/>
    <property type="evidence" value="ECO:0007669"/>
    <property type="project" value="UniProtKB-SubCell"/>
</dbReference>
<evidence type="ECO:0000256" key="3">
    <source>
        <dbReference type="ARBA" id="ARBA00022692"/>
    </source>
</evidence>
<dbReference type="OrthoDB" id="440424at2759"/>
<protein>
    <submittedName>
        <fullName evidence="7">Uncharacterized protein</fullName>
    </submittedName>
</protein>
<dbReference type="Pfam" id="PF06140">
    <property type="entry name" value="Ifi-6-16"/>
    <property type="match status" value="1"/>
</dbReference>
<keyword evidence="4 6" id="KW-1133">Transmembrane helix</keyword>
<proteinExistence type="inferred from homology"/>
<evidence type="ECO:0000256" key="5">
    <source>
        <dbReference type="ARBA" id="ARBA00023136"/>
    </source>
</evidence>
<comment type="similarity">
    <text evidence="2">Belongs to the IFI6/IFI27 family.</text>
</comment>
<keyword evidence="3 6" id="KW-0812">Transmembrane</keyword>
<dbReference type="InterPro" id="IPR009311">
    <property type="entry name" value="IFI6/IFI27-like"/>
</dbReference>
<dbReference type="AlphaFoldDB" id="A0A0C9Y679"/>
<evidence type="ECO:0000256" key="4">
    <source>
        <dbReference type="ARBA" id="ARBA00022989"/>
    </source>
</evidence>
<feature type="transmembrane region" description="Helical" evidence="6">
    <location>
        <begin position="55"/>
        <end position="78"/>
    </location>
</feature>
<evidence type="ECO:0000256" key="6">
    <source>
        <dbReference type="SAM" id="Phobius"/>
    </source>
</evidence>
<gene>
    <name evidence="7" type="ORF">K443DRAFT_675012</name>
</gene>
<evidence type="ECO:0000256" key="2">
    <source>
        <dbReference type="ARBA" id="ARBA00007262"/>
    </source>
</evidence>
<accession>A0A0C9Y679</accession>